<gene>
    <name evidence="1" type="ORF">DSCA_21580</name>
</gene>
<reference evidence="1 2" key="1">
    <citation type="submission" date="2019-11" db="EMBL/GenBank/DDBJ databases">
        <title>Comparative genomics of hydrocarbon-degrading Desulfosarcina strains.</title>
        <authorList>
            <person name="Watanabe M."/>
            <person name="Kojima H."/>
            <person name="Fukui M."/>
        </authorList>
    </citation>
    <scope>NUCLEOTIDE SEQUENCE [LARGE SCALE GENOMIC DNA]</scope>
    <source>
        <strain evidence="1 2">PL12</strain>
    </source>
</reference>
<dbReference type="RefSeq" id="WP_155316410.1">
    <property type="nucleotide sequence ID" value="NZ_AP021874.1"/>
</dbReference>
<organism evidence="1 2">
    <name type="scientific">Desulfosarcina alkanivorans</name>
    <dbReference type="NCBI Taxonomy" id="571177"/>
    <lineage>
        <taxon>Bacteria</taxon>
        <taxon>Pseudomonadati</taxon>
        <taxon>Thermodesulfobacteriota</taxon>
        <taxon>Desulfobacteria</taxon>
        <taxon>Desulfobacterales</taxon>
        <taxon>Desulfosarcinaceae</taxon>
        <taxon>Desulfosarcina</taxon>
    </lineage>
</organism>
<evidence type="ECO:0000313" key="2">
    <source>
        <dbReference type="Proteomes" id="UP000427906"/>
    </source>
</evidence>
<accession>A0A5K7YGL5</accession>
<proteinExistence type="predicted"/>
<dbReference type="Proteomes" id="UP000427906">
    <property type="component" value="Chromosome"/>
</dbReference>
<name>A0A5K7YGL5_9BACT</name>
<sequence length="68" mass="7802">MQCSFNIEVVEPEPDGMLFQPFVKFRFVQLNDTPELMTAGEIDYQINSMLKKITNLKKTGKKQASVHP</sequence>
<dbReference type="EMBL" id="AP021874">
    <property type="protein sequence ID" value="BBO68228.1"/>
    <property type="molecule type" value="Genomic_DNA"/>
</dbReference>
<protein>
    <submittedName>
        <fullName evidence="1">Uncharacterized protein</fullName>
    </submittedName>
</protein>
<evidence type="ECO:0000313" key="1">
    <source>
        <dbReference type="EMBL" id="BBO68228.1"/>
    </source>
</evidence>
<keyword evidence="2" id="KW-1185">Reference proteome</keyword>
<dbReference type="AlphaFoldDB" id="A0A5K7YGL5"/>
<dbReference type="KEGG" id="dalk:DSCA_21580"/>